<evidence type="ECO:0000256" key="2">
    <source>
        <dbReference type="ARBA" id="ARBA00001946"/>
    </source>
</evidence>
<evidence type="ECO:0000256" key="5">
    <source>
        <dbReference type="ARBA" id="ARBA00022801"/>
    </source>
</evidence>
<comment type="cofactor">
    <cofactor evidence="2 7">
        <name>Mg(2+)</name>
        <dbReference type="ChEBI" id="CHEBI:18420"/>
    </cofactor>
</comment>
<comment type="similarity">
    <text evidence="3 7">Belongs to the inositol monophosphatase superfamily.</text>
</comment>
<dbReference type="Gene3D" id="3.40.190.80">
    <property type="match status" value="1"/>
</dbReference>
<dbReference type="PRINTS" id="PR00377">
    <property type="entry name" value="IMPHPHTASES"/>
</dbReference>
<dbReference type="InterPro" id="IPR033942">
    <property type="entry name" value="IMPase"/>
</dbReference>
<dbReference type="PROSITE" id="PS00629">
    <property type="entry name" value="IMP_1"/>
    <property type="match status" value="1"/>
</dbReference>
<dbReference type="InterPro" id="IPR000760">
    <property type="entry name" value="Inositol_monophosphatase-like"/>
</dbReference>
<organism evidence="8 9">
    <name type="scientific">Alsobacter ponti</name>
    <dbReference type="NCBI Taxonomy" id="2962936"/>
    <lineage>
        <taxon>Bacteria</taxon>
        <taxon>Pseudomonadati</taxon>
        <taxon>Pseudomonadota</taxon>
        <taxon>Alphaproteobacteria</taxon>
        <taxon>Hyphomicrobiales</taxon>
        <taxon>Alsobacteraceae</taxon>
        <taxon>Alsobacter</taxon>
    </lineage>
</organism>
<dbReference type="RefSeq" id="WP_254739421.1">
    <property type="nucleotide sequence ID" value="NZ_JANCLU010000004.1"/>
</dbReference>
<reference evidence="8 9" key="1">
    <citation type="submission" date="2022-07" db="EMBL/GenBank/DDBJ databases">
        <authorList>
            <person name="Li W.-J."/>
            <person name="Deng Q.-Q."/>
        </authorList>
    </citation>
    <scope>NUCLEOTIDE SEQUENCE [LARGE SCALE GENOMIC DNA]</scope>
    <source>
        <strain evidence="8 9">SYSU M60028</strain>
    </source>
</reference>
<dbReference type="Pfam" id="PF00459">
    <property type="entry name" value="Inositol_P"/>
    <property type="match status" value="1"/>
</dbReference>
<evidence type="ECO:0000313" key="9">
    <source>
        <dbReference type="Proteomes" id="UP001205890"/>
    </source>
</evidence>
<dbReference type="PANTHER" id="PTHR20854:SF4">
    <property type="entry name" value="INOSITOL-1-MONOPHOSPHATASE-RELATED"/>
    <property type="match status" value="1"/>
</dbReference>
<evidence type="ECO:0000256" key="6">
    <source>
        <dbReference type="ARBA" id="ARBA00022842"/>
    </source>
</evidence>
<comment type="catalytic activity">
    <reaction evidence="1 7">
        <text>a myo-inositol phosphate + H2O = myo-inositol + phosphate</text>
        <dbReference type="Rhea" id="RHEA:24056"/>
        <dbReference type="ChEBI" id="CHEBI:15377"/>
        <dbReference type="ChEBI" id="CHEBI:17268"/>
        <dbReference type="ChEBI" id="CHEBI:43474"/>
        <dbReference type="ChEBI" id="CHEBI:84139"/>
        <dbReference type="EC" id="3.1.3.25"/>
    </reaction>
</comment>
<dbReference type="EMBL" id="JANCLU010000004">
    <property type="protein sequence ID" value="MCP8937968.1"/>
    <property type="molecule type" value="Genomic_DNA"/>
</dbReference>
<dbReference type="Proteomes" id="UP001205890">
    <property type="component" value="Unassembled WGS sequence"/>
</dbReference>
<dbReference type="SUPFAM" id="SSF56655">
    <property type="entry name" value="Carbohydrate phosphatase"/>
    <property type="match status" value="1"/>
</dbReference>
<evidence type="ECO:0000256" key="1">
    <source>
        <dbReference type="ARBA" id="ARBA00001033"/>
    </source>
</evidence>
<dbReference type="PANTHER" id="PTHR20854">
    <property type="entry name" value="INOSITOL MONOPHOSPHATASE"/>
    <property type="match status" value="1"/>
</dbReference>
<dbReference type="CDD" id="cd01639">
    <property type="entry name" value="IMPase"/>
    <property type="match status" value="1"/>
</dbReference>
<accession>A0ABT1LCJ5</accession>
<evidence type="ECO:0000256" key="4">
    <source>
        <dbReference type="ARBA" id="ARBA00022723"/>
    </source>
</evidence>
<keyword evidence="5 7" id="KW-0378">Hydrolase</keyword>
<dbReference type="EC" id="3.1.3.25" evidence="7"/>
<comment type="caution">
    <text evidence="8">The sequence shown here is derived from an EMBL/GenBank/DDBJ whole genome shotgun (WGS) entry which is preliminary data.</text>
</comment>
<keyword evidence="9" id="KW-1185">Reference proteome</keyword>
<evidence type="ECO:0000256" key="7">
    <source>
        <dbReference type="RuleBase" id="RU364068"/>
    </source>
</evidence>
<gene>
    <name evidence="8" type="ORF">NK718_05525</name>
</gene>
<protein>
    <recommendedName>
        <fullName evidence="7">Inositol-1-monophosphatase</fullName>
        <ecNumber evidence="7">3.1.3.25</ecNumber>
    </recommendedName>
</protein>
<dbReference type="InterPro" id="IPR022337">
    <property type="entry name" value="Inositol_monophosphatase_SuhB"/>
</dbReference>
<dbReference type="PRINTS" id="PR01959">
    <property type="entry name" value="SBIMPHPHTASE"/>
</dbReference>
<sequence>MTTTTPATAGREANPRLRAACEVALEAGALALARFRDKGSIQVSFKGHQDYLTEVDGLVERLIIERLSARFPEDGFIGEEGGGSGSARVWVIDPIDGTSNFARGIGHFCVSIAYVDDRGPALGVIYDPTRDELFAAERGGGATLNGAPIAVSGIADPRRASVECGWSMRRPIGDYIALMGRVAEMGAGLYRLGSGALGMAYVAAGRTDAYCELHINSWDVLAGLVIVAEAGGAVSDFTAGDYLANGNPVLACSPALAEKLARATGIPMDRGQSC</sequence>
<proteinExistence type="inferred from homology"/>
<name>A0ABT1LCJ5_9HYPH</name>
<dbReference type="InterPro" id="IPR020583">
    <property type="entry name" value="Inositol_monoP_metal-BS"/>
</dbReference>
<evidence type="ECO:0000313" key="8">
    <source>
        <dbReference type="EMBL" id="MCP8937968.1"/>
    </source>
</evidence>
<evidence type="ECO:0000256" key="3">
    <source>
        <dbReference type="ARBA" id="ARBA00009759"/>
    </source>
</evidence>
<dbReference type="Gene3D" id="3.30.540.10">
    <property type="entry name" value="Fructose-1,6-Bisphosphatase, subunit A, domain 1"/>
    <property type="match status" value="1"/>
</dbReference>
<keyword evidence="4 7" id="KW-0479">Metal-binding</keyword>
<keyword evidence="6 7" id="KW-0460">Magnesium</keyword>